<accession>A0AAV8UWA7</accession>
<dbReference type="PANTHER" id="PTHR47447:SF23">
    <property type="entry name" value="PENTACOTRIPEPTIDE-REPEAT REGION OF PRORP DOMAIN-CONTAINING PROTEIN"/>
    <property type="match status" value="1"/>
</dbReference>
<dbReference type="Proteomes" id="UP001157974">
    <property type="component" value="Unassembled WGS sequence"/>
</dbReference>
<dbReference type="Gene3D" id="1.25.40.10">
    <property type="entry name" value="Tetratricopeptide repeat domain"/>
    <property type="match status" value="5"/>
</dbReference>
<evidence type="ECO:0000256" key="2">
    <source>
        <dbReference type="PROSITE-ProRule" id="PRU00708"/>
    </source>
</evidence>
<sequence length="1088" mass="122848">MGVGFRGVVSRASPLLIASGTAPEAFSPFRGDAFVGGHKRPRPRTVESFRASFGELVVQAARDKSGKQLVKVLQDVGEDNPKWSLEAALQARSMGVKLDDRHWGAVVDSMNPKRGRIDTMLVLRTVQEMKADRVTPYPRWTAQLAEVMTLARMPEETQSIIRWGFGKKLEDIPPHLTFTLIRVFHRGGQIEKALDTFRRIEKDEKEDTPEKIFTYMISALGKHGRLDEAKMIFQKKLESDKPFTVSVINSMMVAYNACKQPEGALQLRRYFKERNLVEDVSSYNAILQSYMALDQPLNAIEIFNDMKAKKLPWDKYTAMSIIKAYSQIGNTNQARRIADQLAKSGRADIHVWNALMDAFAKNREMDKADEHLHRMYRLKRTPDVVTYNTLILGYACAGNRDKAVEMFEKLKKEGLRPNERSYHPIIMNLSETGDPGGAKIWMERMKSAGFEPDSRLYEVMLSGLARGAIKGQHPGPAMRVLAEMKTVGIEPNSESYSVLVQALSRQRDLDGVEKIMAEMREKNLTPTSDAYAAAISVLGENKKLHEATKIFISMGQQGVVRHAYTYNSLIGAYVRSSDFSGAMEVLSEMDERKVLADERTFGVMLDQLLRLRFEHMDKTKKAAEAKGETLKFVPERQLQRLGDGRIEFADKIMEQVEKRKIRTSGRFVHSAVKLYVEQDKLDRAKEIFDSLSRQSKDLQVETVNLLMLEANRKKMPDIALELFRLAKQNNLNLDHTMLSLVTTAYGVVGRTDKLDEIPVLAQNAKLTLEPVNYSSLVLAYLRNDLDAKAADVILRAEEHINLKWDQQLLSAAIEAYARIGDSISVRKIWKRFREHNINQGARAISAMFVALGKDRDAGEVRKFMTHLVNSKAKLTEWNRRKMVEALLRCGETSEGLEVLSEVLKFQRIEKPRIFYEEVTAQLKNSGQFLSMKRVDSYFAKRYPEALSAKLRDGSDSQEVLPKAGDANELVQRVQTVVDGVEKATDVANLNGGMNEVLNGLLQIVNDDDAKEPRNCAGRRPSSFNRGGPLSQKVNIAEKRWTCTRSAEKAGDWSIAYCSSPVARNDAEIGRQSEPTTRNAGKYEFVQLA</sequence>
<feature type="repeat" description="PPR" evidence="2">
    <location>
        <begin position="383"/>
        <end position="417"/>
    </location>
</feature>
<keyword evidence="4" id="KW-1185">Reference proteome</keyword>
<name>A0AAV8UWA7_9RHOD</name>
<gene>
    <name evidence="3" type="ORF">NDN08_003369</name>
</gene>
<feature type="repeat" description="PPR" evidence="2">
    <location>
        <begin position="279"/>
        <end position="313"/>
    </location>
</feature>
<evidence type="ECO:0000313" key="4">
    <source>
        <dbReference type="Proteomes" id="UP001157974"/>
    </source>
</evidence>
<dbReference type="InterPro" id="IPR011990">
    <property type="entry name" value="TPR-like_helical_dom_sf"/>
</dbReference>
<comment type="caution">
    <text evidence="3">The sequence shown here is derived from an EMBL/GenBank/DDBJ whole genome shotgun (WGS) entry which is preliminary data.</text>
</comment>
<feature type="repeat" description="PPR" evidence="2">
    <location>
        <begin position="418"/>
        <end position="452"/>
    </location>
</feature>
<proteinExistence type="predicted"/>
<keyword evidence="1" id="KW-0677">Repeat</keyword>
<dbReference type="Pfam" id="PF13812">
    <property type="entry name" value="PPR_3"/>
    <property type="match status" value="1"/>
</dbReference>
<protein>
    <recommendedName>
        <fullName evidence="5">Pentacotripeptide-repeat region of PRORP domain-containing protein</fullName>
    </recommendedName>
</protein>
<dbReference type="PANTHER" id="PTHR47447">
    <property type="entry name" value="OS03G0856100 PROTEIN"/>
    <property type="match status" value="1"/>
</dbReference>
<dbReference type="Pfam" id="PF13041">
    <property type="entry name" value="PPR_2"/>
    <property type="match status" value="3"/>
</dbReference>
<dbReference type="AlphaFoldDB" id="A0AAV8UWA7"/>
<feature type="repeat" description="PPR" evidence="2">
    <location>
        <begin position="562"/>
        <end position="596"/>
    </location>
</feature>
<dbReference type="Pfam" id="PF01535">
    <property type="entry name" value="PPR"/>
    <property type="match status" value="2"/>
</dbReference>
<evidence type="ECO:0008006" key="5">
    <source>
        <dbReference type="Google" id="ProtNLM"/>
    </source>
</evidence>
<dbReference type="PROSITE" id="PS51375">
    <property type="entry name" value="PPR"/>
    <property type="match status" value="6"/>
</dbReference>
<evidence type="ECO:0000313" key="3">
    <source>
        <dbReference type="EMBL" id="KAJ8906885.1"/>
    </source>
</evidence>
<dbReference type="InterPro" id="IPR002885">
    <property type="entry name" value="PPR_rpt"/>
</dbReference>
<dbReference type="SUPFAM" id="SSF81901">
    <property type="entry name" value="HCP-like"/>
    <property type="match status" value="1"/>
</dbReference>
<organism evidence="3 4">
    <name type="scientific">Rhodosorus marinus</name>
    <dbReference type="NCBI Taxonomy" id="101924"/>
    <lineage>
        <taxon>Eukaryota</taxon>
        <taxon>Rhodophyta</taxon>
        <taxon>Stylonematophyceae</taxon>
        <taxon>Stylonematales</taxon>
        <taxon>Stylonemataceae</taxon>
        <taxon>Rhodosorus</taxon>
    </lineage>
</organism>
<dbReference type="NCBIfam" id="TIGR00756">
    <property type="entry name" value="PPR"/>
    <property type="match status" value="5"/>
</dbReference>
<dbReference type="EMBL" id="JAMWBK010000003">
    <property type="protein sequence ID" value="KAJ8906885.1"/>
    <property type="molecule type" value="Genomic_DNA"/>
</dbReference>
<feature type="repeat" description="PPR" evidence="2">
    <location>
        <begin position="492"/>
        <end position="526"/>
    </location>
</feature>
<reference evidence="3 4" key="1">
    <citation type="journal article" date="2023" name="Nat. Commun.">
        <title>Origin of minicircular mitochondrial genomes in red algae.</title>
        <authorList>
            <person name="Lee Y."/>
            <person name="Cho C.H."/>
            <person name="Lee Y.M."/>
            <person name="Park S.I."/>
            <person name="Yang J.H."/>
            <person name="West J.A."/>
            <person name="Bhattacharya D."/>
            <person name="Yoon H.S."/>
        </authorList>
    </citation>
    <scope>NUCLEOTIDE SEQUENCE [LARGE SCALE GENOMIC DNA]</scope>
    <source>
        <strain evidence="3 4">CCMP1338</strain>
        <tissue evidence="3">Whole cell</tissue>
    </source>
</reference>
<evidence type="ECO:0000256" key="1">
    <source>
        <dbReference type="ARBA" id="ARBA00022737"/>
    </source>
</evidence>
<feature type="repeat" description="PPR" evidence="2">
    <location>
        <begin position="348"/>
        <end position="382"/>
    </location>
</feature>